<evidence type="ECO:0000313" key="1">
    <source>
        <dbReference type="EMBL" id="EFQ85412.1"/>
    </source>
</evidence>
<reference evidence="1 2" key="1">
    <citation type="journal article" date="2010" name="Genome Biol.">
        <title>A first genome assembly of the barley fungal pathogen Pyrenophora teres f. teres.</title>
        <authorList>
            <person name="Ellwood S.R."/>
            <person name="Liu Z."/>
            <person name="Syme R.A."/>
            <person name="Lai Z."/>
            <person name="Hane J.K."/>
            <person name="Keiper F."/>
            <person name="Moffat C.S."/>
            <person name="Oliver R.P."/>
            <person name="Friesen T.L."/>
        </authorList>
    </citation>
    <scope>NUCLEOTIDE SEQUENCE [LARGE SCALE GENOMIC DNA]</scope>
    <source>
        <strain evidence="1 2">0-1</strain>
    </source>
</reference>
<protein>
    <submittedName>
        <fullName evidence="1">Uncharacterized protein</fullName>
    </submittedName>
</protein>
<dbReference type="HOGENOM" id="CLU_1571443_0_0_1"/>
<dbReference type="Proteomes" id="UP000001067">
    <property type="component" value="Unassembled WGS sequence"/>
</dbReference>
<organism evidence="2">
    <name type="scientific">Pyrenophora teres f. teres (strain 0-1)</name>
    <name type="common">Barley net blotch fungus</name>
    <name type="synonym">Drechslera teres f. teres</name>
    <dbReference type="NCBI Taxonomy" id="861557"/>
    <lineage>
        <taxon>Eukaryota</taxon>
        <taxon>Fungi</taxon>
        <taxon>Dikarya</taxon>
        <taxon>Ascomycota</taxon>
        <taxon>Pezizomycotina</taxon>
        <taxon>Dothideomycetes</taxon>
        <taxon>Pleosporomycetidae</taxon>
        <taxon>Pleosporales</taxon>
        <taxon>Pleosporineae</taxon>
        <taxon>Pleosporaceae</taxon>
        <taxon>Pyrenophora</taxon>
    </lineage>
</organism>
<sequence>MDPFAFDYYFSPAIMGLPTSIDIQDLAFRKNPFYFRGCRNSPKVTDFLDLKVQSGKHIRDLVRHLRVYLRCEDFERDVIYETQVVPPTTIKVSASIIQTMDEPATYAQYRSRLDGLQTLNYANHKIVLEVCVFYKQHTLDSVDNVKLNLFECVHSVYHDAKQAGADVRVR</sequence>
<dbReference type="OrthoDB" id="3694432at2759"/>
<dbReference type="AlphaFoldDB" id="E3S9D7"/>
<dbReference type="EMBL" id="GL537889">
    <property type="protein sequence ID" value="EFQ85412.1"/>
    <property type="molecule type" value="Genomic_DNA"/>
</dbReference>
<proteinExistence type="predicted"/>
<gene>
    <name evidence="1" type="ORF">PTT_19640</name>
</gene>
<evidence type="ECO:0000313" key="2">
    <source>
        <dbReference type="Proteomes" id="UP000001067"/>
    </source>
</evidence>
<name>E3S9D7_PYRTT</name>
<dbReference type="KEGG" id="pte:PTT_19640"/>
<accession>E3S9D7</accession>
<keyword evidence="2" id="KW-1185">Reference proteome</keyword>